<dbReference type="AlphaFoldDB" id="A0A7J4JM41"/>
<accession>A0A7J4JM41</accession>
<dbReference type="InterPro" id="IPR013955">
    <property type="entry name" value="Rep_factor-A_C"/>
</dbReference>
<dbReference type="Pfam" id="PF08646">
    <property type="entry name" value="Rep_fac-A_C"/>
    <property type="match status" value="1"/>
</dbReference>
<gene>
    <name evidence="2" type="ORF">HA252_06140</name>
</gene>
<comment type="caution">
    <text evidence="2">The sequence shown here is derived from an EMBL/GenBank/DDBJ whole genome shotgun (WGS) entry which is preliminary data.</text>
</comment>
<evidence type="ECO:0000259" key="1">
    <source>
        <dbReference type="Pfam" id="PF08646"/>
    </source>
</evidence>
<dbReference type="EMBL" id="DUGH01000147">
    <property type="protein sequence ID" value="HIH16957.1"/>
    <property type="molecule type" value="Genomic_DNA"/>
</dbReference>
<dbReference type="Gene3D" id="2.40.50.140">
    <property type="entry name" value="Nucleic acid-binding proteins"/>
    <property type="match status" value="2"/>
</dbReference>
<dbReference type="SUPFAM" id="SSF50249">
    <property type="entry name" value="Nucleic acid-binding proteins"/>
    <property type="match status" value="2"/>
</dbReference>
<dbReference type="CDD" id="cd04491">
    <property type="entry name" value="SoSSB_OBF"/>
    <property type="match status" value="1"/>
</dbReference>
<protein>
    <recommendedName>
        <fullName evidence="1">Replication factor A C-terminal domain-containing protein</fullName>
    </recommendedName>
</protein>
<organism evidence="2 3">
    <name type="scientific">Candidatus Iainarchaeum sp</name>
    <dbReference type="NCBI Taxonomy" id="3101447"/>
    <lineage>
        <taxon>Archaea</taxon>
        <taxon>Candidatus Iainarchaeota</taxon>
        <taxon>Candidatus Iainarchaeia</taxon>
        <taxon>Candidatus Iainarchaeales</taxon>
        <taxon>Candidatus Iainarchaeaceae</taxon>
        <taxon>Candidatus Iainarchaeum</taxon>
    </lineage>
</organism>
<feature type="domain" description="Replication factor A C-terminal" evidence="1">
    <location>
        <begin position="88"/>
        <end position="204"/>
    </location>
</feature>
<evidence type="ECO:0000313" key="2">
    <source>
        <dbReference type="EMBL" id="HIH16957.1"/>
    </source>
</evidence>
<evidence type="ECO:0000313" key="3">
    <source>
        <dbReference type="Proteomes" id="UP000564964"/>
    </source>
</evidence>
<sequence>MDGSGRVRATAWNDLVEEAGKLVPGSLIKIEGAYTKEGMKGTELHLGWQARIIVEPKKHSLPFLEELGGQTVAKKKLNELVEGSGTVQVTGKIVGVYKGNLAYNTCLKCGKKVEEDGDAYRCAACGESREADLNAVIGVGLDDGTAEVRLVAFGDKAEKLMGWNKAELRKRLQTTMAEKLVEELKQQLTGKEVSAVGRAKENQNTRETEFIAWEIAFKETQAV</sequence>
<proteinExistence type="predicted"/>
<dbReference type="Proteomes" id="UP000564964">
    <property type="component" value="Unassembled WGS sequence"/>
</dbReference>
<reference evidence="3" key="1">
    <citation type="journal article" date="2020" name="bioRxiv">
        <title>A rank-normalized archaeal taxonomy based on genome phylogeny resolves widespread incomplete and uneven classifications.</title>
        <authorList>
            <person name="Rinke C."/>
            <person name="Chuvochina M."/>
            <person name="Mussig A.J."/>
            <person name="Chaumeil P.-A."/>
            <person name="Waite D.W."/>
            <person name="Whitman W.B."/>
            <person name="Parks D.H."/>
            <person name="Hugenholtz P."/>
        </authorList>
    </citation>
    <scope>NUCLEOTIDE SEQUENCE [LARGE SCALE GENOMIC DNA]</scope>
</reference>
<dbReference type="InterPro" id="IPR012340">
    <property type="entry name" value="NA-bd_OB-fold"/>
</dbReference>
<name>A0A7J4JM41_9ARCH</name>